<keyword evidence="1" id="KW-0175">Coiled coil</keyword>
<keyword evidence="2" id="KW-1185">Reference proteome</keyword>
<sequence>MAHKELQINTEEMIVGCVRLPHISRDVLLKEVRESGLLKAETILNAMEKRNRMLKEEENKKQKQTLSTVK</sequence>
<proteinExistence type="predicted"/>
<dbReference type="AlphaFoldDB" id="A0A912MW94"/>
<dbReference type="WBParaSite" id="HCON_00135495-00002">
    <property type="protein sequence ID" value="HCON_00135495-00002"/>
    <property type="gene ID" value="HCON_00135495"/>
</dbReference>
<feature type="coiled-coil region" evidence="1">
    <location>
        <begin position="37"/>
        <end position="64"/>
    </location>
</feature>
<evidence type="ECO:0000256" key="1">
    <source>
        <dbReference type="SAM" id="Coils"/>
    </source>
</evidence>
<dbReference type="Proteomes" id="UP000025227">
    <property type="component" value="Unplaced"/>
</dbReference>
<evidence type="ECO:0000313" key="2">
    <source>
        <dbReference type="Proteomes" id="UP000025227"/>
    </source>
</evidence>
<evidence type="ECO:0000313" key="3">
    <source>
        <dbReference type="WBParaSite" id="HCON_00135495-00002"/>
    </source>
</evidence>
<organism evidence="2 3">
    <name type="scientific">Haemonchus contortus</name>
    <name type="common">Barber pole worm</name>
    <dbReference type="NCBI Taxonomy" id="6289"/>
    <lineage>
        <taxon>Eukaryota</taxon>
        <taxon>Metazoa</taxon>
        <taxon>Ecdysozoa</taxon>
        <taxon>Nematoda</taxon>
        <taxon>Chromadorea</taxon>
        <taxon>Rhabditida</taxon>
        <taxon>Rhabditina</taxon>
        <taxon>Rhabditomorpha</taxon>
        <taxon>Strongyloidea</taxon>
        <taxon>Trichostrongylidae</taxon>
        <taxon>Haemonchus</taxon>
    </lineage>
</organism>
<accession>A0A912MW94</accession>
<name>A0A912MW94_HAECO</name>
<reference evidence="3" key="1">
    <citation type="submission" date="2022-10" db="UniProtKB">
        <authorList>
            <consortium name="WormBaseParasite"/>
        </authorList>
    </citation>
    <scope>IDENTIFICATION</scope>
    <source>
        <strain evidence="3">MHco3</strain>
    </source>
</reference>
<protein>
    <submittedName>
        <fullName evidence="3">BTB domain-containing protein</fullName>
    </submittedName>
</protein>